<gene>
    <name evidence="1" type="ORF">ACFPOH_07360</name>
</gene>
<keyword evidence="2" id="KW-1185">Reference proteome</keyword>
<reference evidence="2" key="1">
    <citation type="journal article" date="2019" name="Int. J. Syst. Evol. Microbiol.">
        <title>The Global Catalogue of Microorganisms (GCM) 10K type strain sequencing project: providing services to taxonomists for standard genome sequencing and annotation.</title>
        <authorList>
            <consortium name="The Broad Institute Genomics Platform"/>
            <consortium name="The Broad Institute Genome Sequencing Center for Infectious Disease"/>
            <person name="Wu L."/>
            <person name="Ma J."/>
        </authorList>
    </citation>
    <scope>NUCLEOTIDE SEQUENCE [LARGE SCALE GENOMIC DNA]</scope>
    <source>
        <strain evidence="2">CCUG 56331</strain>
    </source>
</reference>
<name>A0ABW0RCL7_9BACL</name>
<protein>
    <submittedName>
        <fullName evidence="1">Uncharacterized protein</fullName>
    </submittedName>
</protein>
<organism evidence="1 2">
    <name type="scientific">Ureibacillus suwonensis</name>
    <dbReference type="NCBI Taxonomy" id="313007"/>
    <lineage>
        <taxon>Bacteria</taxon>
        <taxon>Bacillati</taxon>
        <taxon>Bacillota</taxon>
        <taxon>Bacilli</taxon>
        <taxon>Bacillales</taxon>
        <taxon>Caryophanaceae</taxon>
        <taxon>Ureibacillus</taxon>
    </lineage>
</organism>
<accession>A0ABW0RCL7</accession>
<evidence type="ECO:0000313" key="1">
    <source>
        <dbReference type="EMBL" id="MFC5541580.1"/>
    </source>
</evidence>
<evidence type="ECO:0000313" key="2">
    <source>
        <dbReference type="Proteomes" id="UP001595978"/>
    </source>
</evidence>
<dbReference type="EMBL" id="JBHSNQ010000058">
    <property type="protein sequence ID" value="MFC5541580.1"/>
    <property type="molecule type" value="Genomic_DNA"/>
</dbReference>
<proteinExistence type="predicted"/>
<comment type="caution">
    <text evidence="1">The sequence shown here is derived from an EMBL/GenBank/DDBJ whole genome shotgun (WGS) entry which is preliminary data.</text>
</comment>
<dbReference type="RefSeq" id="WP_390309284.1">
    <property type="nucleotide sequence ID" value="NZ_JBHSNQ010000058.1"/>
</dbReference>
<dbReference type="Proteomes" id="UP001595978">
    <property type="component" value="Unassembled WGS sequence"/>
</dbReference>
<sequence length="81" mass="9343">MEKFTIDYHTGVIQEVEVEDLQEAKRIAEDGMAYTQENVTIEQDGEVITTSYWCPVPAGDEDEVLRDFGDFGFYQVWSDEL</sequence>